<feature type="transmembrane region" description="Helical" evidence="1">
    <location>
        <begin position="272"/>
        <end position="290"/>
    </location>
</feature>
<feature type="transmembrane region" description="Helical" evidence="1">
    <location>
        <begin position="150"/>
        <end position="168"/>
    </location>
</feature>
<dbReference type="RefSeq" id="WP_108210841.1">
    <property type="nucleotide sequence ID" value="NZ_QBKI01000002.1"/>
</dbReference>
<sequence>MGNDIASSGILKHSAGNAWAHGAYLLSNSRVSSNSLLKRVVWAYILLLIFEGALRKWILPELATPLLIVRDPLALWLLFKTWERGQLPANSYLTTMVLVGVVGIFAAAFWGHGSLAVAMYGARVYLLHLPLIFVVGRVFNYQDVILVGKFLLWLAVPMTVLITLQFYSPQSAWVNRGVGGDLEGAGFGGALGYFRPPGTFSFTNGNTLYYSLLGCFVFYFWLERKDISRILLICASICLIAAIPLSISRGLFFQAGVTMIFAIFAICRRPKFFKHFLVIMIGGTFAILLLNNVELYQTATDAFTARYESANNTEGGLQGVLGDRYIGGMVNSVAGSADFPFFGYGIGFGSNVGLMLLPGMQGERISDQEWERIIIELGTIMGLIVISLRLSLSVKIAVASYKSLVNGNLLPWMILSLGFLNILQAQWAQPTSLGFSVTIGGLMIASLRTGCEDSFDVKIYSS</sequence>
<keyword evidence="1" id="KW-0812">Transmembrane</keyword>
<organism evidence="2 3">
    <name type="scientific">Pontibacter mucosus</name>
    <dbReference type="NCBI Taxonomy" id="1649266"/>
    <lineage>
        <taxon>Bacteria</taxon>
        <taxon>Pseudomonadati</taxon>
        <taxon>Bacteroidota</taxon>
        <taxon>Cytophagia</taxon>
        <taxon>Cytophagales</taxon>
        <taxon>Hymenobacteraceae</taxon>
        <taxon>Pontibacter</taxon>
    </lineage>
</organism>
<evidence type="ECO:0000313" key="2">
    <source>
        <dbReference type="EMBL" id="PTX21468.1"/>
    </source>
</evidence>
<feature type="transmembrane region" description="Helical" evidence="1">
    <location>
        <begin position="91"/>
        <end position="111"/>
    </location>
</feature>
<keyword evidence="1" id="KW-1133">Transmembrane helix</keyword>
<feature type="transmembrane region" description="Helical" evidence="1">
    <location>
        <begin position="229"/>
        <end position="245"/>
    </location>
</feature>
<protein>
    <recommendedName>
        <fullName evidence="4">O-antigen ligase-like membrane protein</fullName>
    </recommendedName>
</protein>
<dbReference type="OrthoDB" id="1491081at2"/>
<reference evidence="2 3" key="1">
    <citation type="submission" date="2018-04" db="EMBL/GenBank/DDBJ databases">
        <title>Genomic Encyclopedia of Archaeal and Bacterial Type Strains, Phase II (KMG-II): from individual species to whole genera.</title>
        <authorList>
            <person name="Goeker M."/>
        </authorList>
    </citation>
    <scope>NUCLEOTIDE SEQUENCE [LARGE SCALE GENOMIC DNA]</scope>
    <source>
        <strain evidence="2 3">DSM 100162</strain>
    </source>
</reference>
<evidence type="ECO:0000256" key="1">
    <source>
        <dbReference type="SAM" id="Phobius"/>
    </source>
</evidence>
<keyword evidence="3" id="KW-1185">Reference proteome</keyword>
<feature type="transmembrane region" description="Helical" evidence="1">
    <location>
        <begin position="404"/>
        <end position="423"/>
    </location>
</feature>
<proteinExistence type="predicted"/>
<feature type="transmembrane region" description="Helical" evidence="1">
    <location>
        <begin position="373"/>
        <end position="392"/>
    </location>
</feature>
<gene>
    <name evidence="2" type="ORF">C8N40_102444</name>
</gene>
<evidence type="ECO:0000313" key="3">
    <source>
        <dbReference type="Proteomes" id="UP000244225"/>
    </source>
</evidence>
<accession>A0A2T5YQ72</accession>
<dbReference type="AlphaFoldDB" id="A0A2T5YQ72"/>
<comment type="caution">
    <text evidence="2">The sequence shown here is derived from an EMBL/GenBank/DDBJ whole genome shotgun (WGS) entry which is preliminary data.</text>
</comment>
<dbReference type="Proteomes" id="UP000244225">
    <property type="component" value="Unassembled WGS sequence"/>
</dbReference>
<name>A0A2T5YQ72_9BACT</name>
<dbReference type="EMBL" id="QBKI01000002">
    <property type="protein sequence ID" value="PTX21468.1"/>
    <property type="molecule type" value="Genomic_DNA"/>
</dbReference>
<keyword evidence="1" id="KW-0472">Membrane</keyword>
<feature type="transmembrane region" description="Helical" evidence="1">
    <location>
        <begin position="117"/>
        <end position="138"/>
    </location>
</feature>
<evidence type="ECO:0008006" key="4">
    <source>
        <dbReference type="Google" id="ProtNLM"/>
    </source>
</evidence>
<feature type="transmembrane region" description="Helical" evidence="1">
    <location>
        <begin position="207"/>
        <end position="222"/>
    </location>
</feature>
<feature type="transmembrane region" description="Helical" evidence="1">
    <location>
        <begin position="341"/>
        <end position="361"/>
    </location>
</feature>